<protein>
    <submittedName>
        <fullName evidence="1">Uncharacterized protein</fullName>
    </submittedName>
</protein>
<keyword evidence="2" id="KW-1185">Reference proteome</keyword>
<dbReference type="Proteomes" id="UP001321749">
    <property type="component" value="Unassembled WGS sequence"/>
</dbReference>
<gene>
    <name evidence="1" type="ORF">QBC42DRAFT_330754</name>
</gene>
<reference evidence="1" key="2">
    <citation type="submission" date="2023-06" db="EMBL/GenBank/DDBJ databases">
        <authorList>
            <consortium name="Lawrence Berkeley National Laboratory"/>
            <person name="Mondo S.J."/>
            <person name="Hensen N."/>
            <person name="Bonometti L."/>
            <person name="Westerberg I."/>
            <person name="Brannstrom I.O."/>
            <person name="Guillou S."/>
            <person name="Cros-Aarteil S."/>
            <person name="Calhoun S."/>
            <person name="Haridas S."/>
            <person name="Kuo A."/>
            <person name="Pangilinan J."/>
            <person name="Riley R."/>
            <person name="Labutti K."/>
            <person name="Andreopoulos B."/>
            <person name="Lipzen A."/>
            <person name="Chen C."/>
            <person name="Yanf M."/>
            <person name="Daum C."/>
            <person name="Ng V."/>
            <person name="Clum A."/>
            <person name="Steindorff A."/>
            <person name="Ohm R."/>
            <person name="Martin F."/>
            <person name="Silar P."/>
            <person name="Natvig D."/>
            <person name="Lalanne C."/>
            <person name="Gautier V."/>
            <person name="Ament-Velasquez S.L."/>
            <person name="Kruys A."/>
            <person name="Hutchinson M.I."/>
            <person name="Powell A.J."/>
            <person name="Barry K."/>
            <person name="Miller A.N."/>
            <person name="Grigoriev I.V."/>
            <person name="Debuchy R."/>
            <person name="Gladieux P."/>
            <person name="Thoren M.H."/>
            <person name="Johannesson H."/>
        </authorList>
    </citation>
    <scope>NUCLEOTIDE SEQUENCE</scope>
    <source>
        <strain evidence="1">PSN324</strain>
    </source>
</reference>
<dbReference type="EMBL" id="MU864934">
    <property type="protein sequence ID" value="KAK4466098.1"/>
    <property type="molecule type" value="Genomic_DNA"/>
</dbReference>
<dbReference type="AlphaFoldDB" id="A0AAV9HZB5"/>
<evidence type="ECO:0000313" key="2">
    <source>
        <dbReference type="Proteomes" id="UP001321749"/>
    </source>
</evidence>
<accession>A0AAV9HZB5</accession>
<sequence length="270" mass="28718">MNRSRYVAQQPYAMSPYPPQAFGIGPVPTPAQMPGAGGMMHPGMPPQVTGFPNPQQQAQQAAFGSPNPNAMGASPVLQQAMSPSALWTAQFANGPIIEDLCAPPPHHHPHHMGLASPPLNALPPRGPGMMQMPQVQNVYGLRQPPAAGFMIPPQHQGRLTVPGAAFAPPPGYGMPMGMQQQMQMQMQLQFQQAQAQAQAQAQQHQRQQQLEMEMELAGMAQRQGGQVGLEAQQADSPQLRVVTPGSATPAQGMPLTPVETALSGFLTAEI</sequence>
<reference evidence="1" key="1">
    <citation type="journal article" date="2023" name="Mol. Phylogenet. Evol.">
        <title>Genome-scale phylogeny and comparative genomics of the fungal order Sordariales.</title>
        <authorList>
            <person name="Hensen N."/>
            <person name="Bonometti L."/>
            <person name="Westerberg I."/>
            <person name="Brannstrom I.O."/>
            <person name="Guillou S."/>
            <person name="Cros-Aarteil S."/>
            <person name="Calhoun S."/>
            <person name="Haridas S."/>
            <person name="Kuo A."/>
            <person name="Mondo S."/>
            <person name="Pangilinan J."/>
            <person name="Riley R."/>
            <person name="LaButti K."/>
            <person name="Andreopoulos B."/>
            <person name="Lipzen A."/>
            <person name="Chen C."/>
            <person name="Yan M."/>
            <person name="Daum C."/>
            <person name="Ng V."/>
            <person name="Clum A."/>
            <person name="Steindorff A."/>
            <person name="Ohm R.A."/>
            <person name="Martin F."/>
            <person name="Silar P."/>
            <person name="Natvig D.O."/>
            <person name="Lalanne C."/>
            <person name="Gautier V."/>
            <person name="Ament-Velasquez S.L."/>
            <person name="Kruys A."/>
            <person name="Hutchinson M.I."/>
            <person name="Powell A.J."/>
            <person name="Barry K."/>
            <person name="Miller A.N."/>
            <person name="Grigoriev I.V."/>
            <person name="Debuchy R."/>
            <person name="Gladieux P."/>
            <person name="Hiltunen Thoren M."/>
            <person name="Johannesson H."/>
        </authorList>
    </citation>
    <scope>NUCLEOTIDE SEQUENCE</scope>
    <source>
        <strain evidence="1">PSN324</strain>
    </source>
</reference>
<evidence type="ECO:0000313" key="1">
    <source>
        <dbReference type="EMBL" id="KAK4466098.1"/>
    </source>
</evidence>
<comment type="caution">
    <text evidence="1">The sequence shown here is derived from an EMBL/GenBank/DDBJ whole genome shotgun (WGS) entry which is preliminary data.</text>
</comment>
<name>A0AAV9HZB5_9PEZI</name>
<organism evidence="1 2">
    <name type="scientific">Cladorrhinum samala</name>
    <dbReference type="NCBI Taxonomy" id="585594"/>
    <lineage>
        <taxon>Eukaryota</taxon>
        <taxon>Fungi</taxon>
        <taxon>Dikarya</taxon>
        <taxon>Ascomycota</taxon>
        <taxon>Pezizomycotina</taxon>
        <taxon>Sordariomycetes</taxon>
        <taxon>Sordariomycetidae</taxon>
        <taxon>Sordariales</taxon>
        <taxon>Podosporaceae</taxon>
        <taxon>Cladorrhinum</taxon>
    </lineage>
</organism>
<proteinExistence type="predicted"/>